<dbReference type="Proteomes" id="UP000626220">
    <property type="component" value="Unassembled WGS sequence"/>
</dbReference>
<dbReference type="GO" id="GO:0000270">
    <property type="term" value="P:peptidoglycan metabolic process"/>
    <property type="evidence" value="ECO:0007669"/>
    <property type="project" value="InterPro"/>
</dbReference>
<dbReference type="PANTHER" id="PTHR37423:SF2">
    <property type="entry name" value="MEMBRANE-BOUND LYTIC MUREIN TRANSGLYCOSYLASE C"/>
    <property type="match status" value="1"/>
</dbReference>
<comment type="caution">
    <text evidence="5">The sequence shown here is derived from an EMBL/GenBank/DDBJ whole genome shotgun (WGS) entry which is preliminary data.</text>
</comment>
<dbReference type="PANTHER" id="PTHR37423">
    <property type="entry name" value="SOLUBLE LYTIC MUREIN TRANSGLYCOSYLASE-RELATED"/>
    <property type="match status" value="1"/>
</dbReference>
<evidence type="ECO:0000313" key="5">
    <source>
        <dbReference type="EMBL" id="GHF42561.1"/>
    </source>
</evidence>
<reference evidence="5" key="2">
    <citation type="submission" date="2020-09" db="EMBL/GenBank/DDBJ databases">
        <authorList>
            <person name="Sun Q."/>
            <person name="Kim S."/>
        </authorList>
    </citation>
    <scope>NUCLEOTIDE SEQUENCE</scope>
    <source>
        <strain evidence="5">KCTC 42650</strain>
    </source>
</reference>
<accession>A0A8J3GV70</accession>
<dbReference type="PROSITE" id="PS00922">
    <property type="entry name" value="TRANSGLYCOSYLASE"/>
    <property type="match status" value="1"/>
</dbReference>
<dbReference type="SUPFAM" id="SSF53955">
    <property type="entry name" value="Lysozyme-like"/>
    <property type="match status" value="1"/>
</dbReference>
<dbReference type="GO" id="GO:0008933">
    <property type="term" value="F:peptidoglycan lytic transglycosylase activity"/>
    <property type="evidence" value="ECO:0007669"/>
    <property type="project" value="InterPro"/>
</dbReference>
<organism evidence="5 6">
    <name type="scientific">Seohaeicola zhoushanensis</name>
    <dbReference type="NCBI Taxonomy" id="1569283"/>
    <lineage>
        <taxon>Bacteria</taxon>
        <taxon>Pseudomonadati</taxon>
        <taxon>Pseudomonadota</taxon>
        <taxon>Alphaproteobacteria</taxon>
        <taxon>Rhodobacterales</taxon>
        <taxon>Roseobacteraceae</taxon>
        <taxon>Seohaeicola</taxon>
    </lineage>
</organism>
<proteinExistence type="inferred from homology"/>
<evidence type="ECO:0000313" key="6">
    <source>
        <dbReference type="Proteomes" id="UP000626220"/>
    </source>
</evidence>
<evidence type="ECO:0000256" key="3">
    <source>
        <dbReference type="SAM" id="SignalP"/>
    </source>
</evidence>
<feature type="domain" description="Transglycosylase SLT" evidence="4">
    <location>
        <begin position="153"/>
        <end position="243"/>
    </location>
</feature>
<dbReference type="Gene3D" id="1.10.530.10">
    <property type="match status" value="1"/>
</dbReference>
<evidence type="ECO:0000259" key="4">
    <source>
        <dbReference type="Pfam" id="PF01464"/>
    </source>
</evidence>
<comment type="similarity">
    <text evidence="1">Belongs to the transglycosylase Slt family.</text>
</comment>
<keyword evidence="6" id="KW-1185">Reference proteome</keyword>
<reference evidence="5" key="1">
    <citation type="journal article" date="2014" name="Int. J. Syst. Evol. Microbiol.">
        <title>Complete genome sequence of Corynebacterium casei LMG S-19264T (=DSM 44701T), isolated from a smear-ripened cheese.</title>
        <authorList>
            <consortium name="US DOE Joint Genome Institute (JGI-PGF)"/>
            <person name="Walter F."/>
            <person name="Albersmeier A."/>
            <person name="Kalinowski J."/>
            <person name="Ruckert C."/>
        </authorList>
    </citation>
    <scope>NUCLEOTIDE SEQUENCE</scope>
    <source>
        <strain evidence="5">KCTC 42650</strain>
    </source>
</reference>
<dbReference type="RefSeq" id="WP_189679206.1">
    <property type="nucleotide sequence ID" value="NZ_BNCJ01000002.1"/>
</dbReference>
<feature type="chain" id="PRO_5035304490" evidence="3">
    <location>
        <begin position="24"/>
        <end position="285"/>
    </location>
</feature>
<dbReference type="InterPro" id="IPR023346">
    <property type="entry name" value="Lysozyme-like_dom_sf"/>
</dbReference>
<comment type="similarity">
    <text evidence="2">Belongs to the virb1 family.</text>
</comment>
<dbReference type="Pfam" id="PF01464">
    <property type="entry name" value="SLT"/>
    <property type="match status" value="1"/>
</dbReference>
<dbReference type="EMBL" id="BNCJ01000002">
    <property type="protein sequence ID" value="GHF42561.1"/>
    <property type="molecule type" value="Genomic_DNA"/>
</dbReference>
<feature type="signal peptide" evidence="3">
    <location>
        <begin position="1"/>
        <end position="23"/>
    </location>
</feature>
<dbReference type="InterPro" id="IPR000189">
    <property type="entry name" value="Transglyc_AS"/>
</dbReference>
<protein>
    <submittedName>
        <fullName evidence="5">Murein transglycosylase</fullName>
    </submittedName>
</protein>
<gene>
    <name evidence="5" type="ORF">GCM10017056_12910</name>
</gene>
<keyword evidence="3" id="KW-0732">Signal</keyword>
<name>A0A8J3GV70_9RHOB</name>
<evidence type="ECO:0000256" key="1">
    <source>
        <dbReference type="ARBA" id="ARBA00007734"/>
    </source>
</evidence>
<evidence type="ECO:0000256" key="2">
    <source>
        <dbReference type="ARBA" id="ARBA00009387"/>
    </source>
</evidence>
<sequence length="285" mass="29793">MKNLRFAGALAALAIGVPSLATAEAPQPFPVFEAKRIKVPGAAVSTGVNPVRKRITVQIDPVEQAAILAARPPMEKVVPPVNGPDEGAPRKSAGSYEWFWNEVSADIGGGPGRFSQAMRAIEASDKVRAPRLQALQEIARAQGAPILRSTVGTSVSPALVLAVIAVESAGRADAVSGAGAAGLMQLMPDTATRFGVTDRMAADQSISGGVKYLDWLLKEFNNDPILALAGYNAGEGAVKNHKGVPPYAETRDYVPKVLAAWKVASGLCRTPPELISDGCVFVSMN</sequence>
<dbReference type="CDD" id="cd00254">
    <property type="entry name" value="LT-like"/>
    <property type="match status" value="1"/>
</dbReference>
<dbReference type="InterPro" id="IPR008258">
    <property type="entry name" value="Transglycosylase_SLT_dom_1"/>
</dbReference>
<dbReference type="AlphaFoldDB" id="A0A8J3GV70"/>
<dbReference type="GO" id="GO:0016020">
    <property type="term" value="C:membrane"/>
    <property type="evidence" value="ECO:0007669"/>
    <property type="project" value="InterPro"/>
</dbReference>